<feature type="domain" description="PPIase cyclophilin-type" evidence="6">
    <location>
        <begin position="7"/>
        <end position="176"/>
    </location>
</feature>
<dbReference type="RefSeq" id="XP_066072630.1">
    <property type="nucleotide sequence ID" value="XM_066216533.1"/>
</dbReference>
<feature type="compositionally biased region" description="Basic and acidic residues" evidence="5">
    <location>
        <begin position="265"/>
        <end position="275"/>
    </location>
</feature>
<keyword evidence="4" id="KW-0413">Isomerase</keyword>
<dbReference type="InterPro" id="IPR029000">
    <property type="entry name" value="Cyclophilin-like_dom_sf"/>
</dbReference>
<feature type="compositionally biased region" description="Basic and acidic residues" evidence="5">
    <location>
        <begin position="366"/>
        <end position="390"/>
    </location>
</feature>
<keyword evidence="8" id="KW-1185">Reference proteome</keyword>
<dbReference type="GO" id="GO:0005737">
    <property type="term" value="C:cytoplasm"/>
    <property type="evidence" value="ECO:0007669"/>
    <property type="project" value="TreeGrafter"/>
</dbReference>
<evidence type="ECO:0000256" key="4">
    <source>
        <dbReference type="ARBA" id="ARBA00023235"/>
    </source>
</evidence>
<evidence type="ECO:0000256" key="5">
    <source>
        <dbReference type="SAM" id="MobiDB-lite"/>
    </source>
</evidence>
<organism evidence="7 8">
    <name type="scientific">Kwoniella dendrophila CBS 6074</name>
    <dbReference type="NCBI Taxonomy" id="1295534"/>
    <lineage>
        <taxon>Eukaryota</taxon>
        <taxon>Fungi</taxon>
        <taxon>Dikarya</taxon>
        <taxon>Basidiomycota</taxon>
        <taxon>Agaricomycotina</taxon>
        <taxon>Tremellomycetes</taxon>
        <taxon>Tremellales</taxon>
        <taxon>Cryptococcaceae</taxon>
        <taxon>Kwoniella</taxon>
    </lineage>
</organism>
<accession>A0AAX4JKD3</accession>
<reference evidence="7 8" key="1">
    <citation type="submission" date="2024-01" db="EMBL/GenBank/DDBJ databases">
        <title>Comparative genomics of Cryptococcus and Kwoniella reveals pathogenesis evolution and contrasting modes of karyotype evolution via chromosome fusion or intercentromeric recombination.</title>
        <authorList>
            <person name="Coelho M.A."/>
            <person name="David-Palma M."/>
            <person name="Shea T."/>
            <person name="Bowers K."/>
            <person name="McGinley-Smith S."/>
            <person name="Mohammad A.W."/>
            <person name="Gnirke A."/>
            <person name="Yurkov A.M."/>
            <person name="Nowrousian M."/>
            <person name="Sun S."/>
            <person name="Cuomo C.A."/>
            <person name="Heitman J."/>
        </authorList>
    </citation>
    <scope>NUCLEOTIDE SEQUENCE [LARGE SCALE GENOMIC DNA]</scope>
    <source>
        <strain evidence="7 8">CBS 6074</strain>
    </source>
</reference>
<evidence type="ECO:0000256" key="3">
    <source>
        <dbReference type="ARBA" id="ARBA00023110"/>
    </source>
</evidence>
<feature type="compositionally biased region" description="Pro residues" evidence="5">
    <location>
        <begin position="354"/>
        <end position="365"/>
    </location>
</feature>
<sequence>MPNPRTFFDFSVGDQPLGRVVFELFSDVVPKTVENFRALCTGEKGISPISNIPLHYKGCPIHRVIDGFMIQGGDFTKRNGSGGESIYNGKPFDDEKLQGDGTEVDKKGLLVMANRGPNTNGSQFFITLAPSPHLTGKHVVFGKVIFGLEQIESIGKLSVDDRDRPLSPVIISHCGELELRKPQAKPQKARSPSISPIRSRSDSPDSGRRKKSKSRRNESDSDSASASEVDSDDSRERRRKSKKRKERKSNKKSSSRRDRSRSRERKKDKEKKLREETEEELDIRLEREEKERLEIQRLENLKVMKQKLEDERQKIKDSGGVVYKGRGSMRYLDPETTHRSSIPRNYDSRRPDSRPPPPRNGPPPRRLGDRISDNSNRDYRDRDRDLDRSGGRNNRGGEYNQRDRLDREMDKWQHDRSQVQSINQDRERAKFTRGDRDDILERDRSTLGRTSRGRSPITRNDNRSPRMKSQSPIRGRTRSRSRSIGARSDGSDMVMDLED</sequence>
<feature type="compositionally biased region" description="Basic and acidic residues" evidence="5">
    <location>
        <begin position="400"/>
        <end position="417"/>
    </location>
</feature>
<keyword evidence="3" id="KW-0697">Rotamase</keyword>
<dbReference type="SUPFAM" id="SSF50891">
    <property type="entry name" value="Cyclophilin-like"/>
    <property type="match status" value="1"/>
</dbReference>
<feature type="region of interest" description="Disordered" evidence="5">
    <location>
        <begin position="177"/>
        <end position="293"/>
    </location>
</feature>
<dbReference type="PROSITE" id="PS50072">
    <property type="entry name" value="CSA_PPIASE_2"/>
    <property type="match status" value="1"/>
</dbReference>
<feature type="compositionally biased region" description="Basic and acidic residues" evidence="5">
    <location>
        <begin position="282"/>
        <end position="293"/>
    </location>
</feature>
<evidence type="ECO:0000313" key="8">
    <source>
        <dbReference type="Proteomes" id="UP001355207"/>
    </source>
</evidence>
<dbReference type="GO" id="GO:0003755">
    <property type="term" value="F:peptidyl-prolyl cis-trans isomerase activity"/>
    <property type="evidence" value="ECO:0007669"/>
    <property type="project" value="UniProtKB-KW"/>
</dbReference>
<dbReference type="PANTHER" id="PTHR11071:SF561">
    <property type="entry name" value="PEPTIDYL-PROLYL CIS-TRANS ISOMERASE D-RELATED"/>
    <property type="match status" value="1"/>
</dbReference>
<dbReference type="InterPro" id="IPR002130">
    <property type="entry name" value="Cyclophilin-type_PPIase_dom"/>
</dbReference>
<dbReference type="EMBL" id="CP144098">
    <property type="protein sequence ID" value="WWC85867.1"/>
    <property type="molecule type" value="Genomic_DNA"/>
</dbReference>
<evidence type="ECO:0000313" key="7">
    <source>
        <dbReference type="EMBL" id="WWC85867.1"/>
    </source>
</evidence>
<feature type="compositionally biased region" description="Basic and acidic residues" evidence="5">
    <location>
        <begin position="305"/>
        <end position="317"/>
    </location>
</feature>
<dbReference type="Gene3D" id="2.40.100.10">
    <property type="entry name" value="Cyclophilin-like"/>
    <property type="match status" value="1"/>
</dbReference>
<evidence type="ECO:0000259" key="6">
    <source>
        <dbReference type="PROSITE" id="PS50072"/>
    </source>
</evidence>
<dbReference type="FunFam" id="2.40.100.10:FF:000025">
    <property type="entry name" value="Peptidyl-prolyl cis-trans isomerase CYP19-2"/>
    <property type="match status" value="1"/>
</dbReference>
<dbReference type="Pfam" id="PF00160">
    <property type="entry name" value="Pro_isomerase"/>
    <property type="match status" value="1"/>
</dbReference>
<dbReference type="GO" id="GO:0016018">
    <property type="term" value="F:cyclosporin A binding"/>
    <property type="evidence" value="ECO:0007669"/>
    <property type="project" value="TreeGrafter"/>
</dbReference>
<evidence type="ECO:0000256" key="2">
    <source>
        <dbReference type="ARBA" id="ARBA00013194"/>
    </source>
</evidence>
<gene>
    <name evidence="7" type="ORF">L201_000734</name>
</gene>
<name>A0AAX4JKD3_9TREE</name>
<dbReference type="Proteomes" id="UP001355207">
    <property type="component" value="Chromosome 1"/>
</dbReference>
<feature type="compositionally biased region" description="Basic residues" evidence="5">
    <location>
        <begin position="237"/>
        <end position="264"/>
    </location>
</feature>
<feature type="region of interest" description="Disordered" evidence="5">
    <location>
        <begin position="305"/>
        <end position="499"/>
    </location>
</feature>
<dbReference type="PANTHER" id="PTHR11071">
    <property type="entry name" value="PEPTIDYL-PROLYL CIS-TRANS ISOMERASE"/>
    <property type="match status" value="1"/>
</dbReference>
<dbReference type="PRINTS" id="PR00153">
    <property type="entry name" value="CSAPPISMRASE"/>
</dbReference>
<feature type="compositionally biased region" description="Basic and acidic residues" evidence="5">
    <location>
        <begin position="424"/>
        <end position="446"/>
    </location>
</feature>
<dbReference type="AlphaFoldDB" id="A0AAX4JKD3"/>
<comment type="catalytic activity">
    <reaction evidence="1">
        <text>[protein]-peptidylproline (omega=180) = [protein]-peptidylproline (omega=0)</text>
        <dbReference type="Rhea" id="RHEA:16237"/>
        <dbReference type="Rhea" id="RHEA-COMP:10747"/>
        <dbReference type="Rhea" id="RHEA-COMP:10748"/>
        <dbReference type="ChEBI" id="CHEBI:83833"/>
        <dbReference type="ChEBI" id="CHEBI:83834"/>
        <dbReference type="EC" id="5.2.1.8"/>
    </reaction>
</comment>
<dbReference type="GeneID" id="91091406"/>
<dbReference type="EC" id="5.2.1.8" evidence="2"/>
<evidence type="ECO:0000256" key="1">
    <source>
        <dbReference type="ARBA" id="ARBA00000971"/>
    </source>
</evidence>
<protein>
    <recommendedName>
        <fullName evidence="2">peptidylprolyl isomerase</fullName>
        <ecNumber evidence="2">5.2.1.8</ecNumber>
    </recommendedName>
</protein>
<proteinExistence type="predicted"/>
<dbReference type="GO" id="GO:0006457">
    <property type="term" value="P:protein folding"/>
    <property type="evidence" value="ECO:0007669"/>
    <property type="project" value="TreeGrafter"/>
</dbReference>